<dbReference type="OrthoDB" id="5560525at2759"/>
<comment type="similarity">
    <text evidence="2">Belongs to the SEC2 family.</text>
</comment>
<keyword evidence="1 3" id="KW-0175">Coiled coil</keyword>
<dbReference type="Proteomes" id="UP000594262">
    <property type="component" value="Unplaced"/>
</dbReference>
<evidence type="ECO:0000259" key="5">
    <source>
        <dbReference type="Pfam" id="PF06428"/>
    </source>
</evidence>
<dbReference type="PANTHER" id="PTHR14430">
    <property type="entry name" value="RABIN3-RELATED"/>
    <property type="match status" value="1"/>
</dbReference>
<feature type="coiled-coil region" evidence="3">
    <location>
        <begin position="113"/>
        <end position="204"/>
    </location>
</feature>
<evidence type="ECO:0000313" key="6">
    <source>
        <dbReference type="EnsemblMetazoa" id="CLYHEMP014139.1"/>
    </source>
</evidence>
<name>A0A7M5WW86_9CNID</name>
<dbReference type="PANTHER" id="PTHR14430:SF0">
    <property type="entry name" value="SEC2P DOMAIN-CONTAINING PROTEIN"/>
    <property type="match status" value="1"/>
</dbReference>
<dbReference type="Gene3D" id="1.20.5.4880">
    <property type="match status" value="1"/>
</dbReference>
<feature type="domain" description="GDP/GTP exchange factor Sec2 N-terminal" evidence="5">
    <location>
        <begin position="109"/>
        <end position="196"/>
    </location>
</feature>
<reference evidence="6" key="1">
    <citation type="submission" date="2021-01" db="UniProtKB">
        <authorList>
            <consortium name="EnsemblMetazoa"/>
        </authorList>
    </citation>
    <scope>IDENTIFICATION</scope>
</reference>
<dbReference type="EnsemblMetazoa" id="CLYHEMT014139.1">
    <property type="protein sequence ID" value="CLYHEMP014139.1"/>
    <property type="gene ID" value="CLYHEMG014139"/>
</dbReference>
<dbReference type="AlphaFoldDB" id="A0A7M5WW86"/>
<dbReference type="SUPFAM" id="SSF144284">
    <property type="entry name" value="Sec2 N-terminal region"/>
    <property type="match status" value="1"/>
</dbReference>
<dbReference type="GeneID" id="136817143"/>
<dbReference type="InterPro" id="IPR040351">
    <property type="entry name" value="RAB3IL/RAB3IP/Sec2"/>
</dbReference>
<organism evidence="6 7">
    <name type="scientific">Clytia hemisphaerica</name>
    <dbReference type="NCBI Taxonomy" id="252671"/>
    <lineage>
        <taxon>Eukaryota</taxon>
        <taxon>Metazoa</taxon>
        <taxon>Cnidaria</taxon>
        <taxon>Hydrozoa</taxon>
        <taxon>Hydroidolina</taxon>
        <taxon>Leptothecata</taxon>
        <taxon>Obeliida</taxon>
        <taxon>Clytiidae</taxon>
        <taxon>Clytia</taxon>
    </lineage>
</organism>
<dbReference type="RefSeq" id="XP_066929580.1">
    <property type="nucleotide sequence ID" value="XM_067073479.1"/>
</dbReference>
<dbReference type="Pfam" id="PF06428">
    <property type="entry name" value="Sec2p"/>
    <property type="match status" value="1"/>
</dbReference>
<dbReference type="InterPro" id="IPR009449">
    <property type="entry name" value="Sec2_N"/>
</dbReference>
<protein>
    <recommendedName>
        <fullName evidence="5">GDP/GTP exchange factor Sec2 N-terminal domain-containing protein</fullName>
    </recommendedName>
</protein>
<evidence type="ECO:0000256" key="1">
    <source>
        <dbReference type="ARBA" id="ARBA00023054"/>
    </source>
</evidence>
<dbReference type="GO" id="GO:0005085">
    <property type="term" value="F:guanyl-nucleotide exchange factor activity"/>
    <property type="evidence" value="ECO:0007669"/>
    <property type="project" value="InterPro"/>
</dbReference>
<evidence type="ECO:0000256" key="2">
    <source>
        <dbReference type="ARBA" id="ARBA00025794"/>
    </source>
</evidence>
<dbReference type="CDD" id="cd21044">
    <property type="entry name" value="Rab11BD_RAB3IP_like"/>
    <property type="match status" value="1"/>
</dbReference>
<sequence length="404" mass="45268">MLSSESASLNDNNNGGGTSLQRTASEPDMTNADNIIRSKSNASQCSKVKKKLSTHIHHTGEDLLPVTRSRTVSGFSIGNGDIGRVRSISGYGSALGATPIEGVSLEELSEESLDFSRQAFDKLRKDLERAQQELRTRDSQCQELSKVRDTVDQEIEELTASLFEEANKMVIEANVARMSWEKKFHEAELQLDGLQAECHALKALVITSTPSNPGKQRFHKRAPSVGQICNGCDTFHYITDLDEQDWSSVDPINKKEVDPLVFQSFCSWMEDNCPLKDHQFLSIVHRDDVVPCLRFPNEDLSKAIYKAAQSDTLAIEPIKSKPKKCALTSINGPCPYRVRTGDSDNWYPISGSCRARIVTVIDFLTFLRYIRQGIIKKDVNVLYWEMVKKRADINLARLGLENPK</sequence>
<proteinExistence type="inferred from homology"/>
<dbReference type="GO" id="GO:0070319">
    <property type="term" value="C:Golgi to plasma membrane transport vesicle"/>
    <property type="evidence" value="ECO:0007669"/>
    <property type="project" value="TreeGrafter"/>
</dbReference>
<feature type="region of interest" description="Disordered" evidence="4">
    <location>
        <begin position="1"/>
        <end position="28"/>
    </location>
</feature>
<evidence type="ECO:0000256" key="3">
    <source>
        <dbReference type="SAM" id="Coils"/>
    </source>
</evidence>
<keyword evidence="7" id="KW-1185">Reference proteome</keyword>
<feature type="compositionally biased region" description="Polar residues" evidence="4">
    <location>
        <begin position="1"/>
        <end position="24"/>
    </location>
</feature>
<evidence type="ECO:0000313" key="7">
    <source>
        <dbReference type="Proteomes" id="UP000594262"/>
    </source>
</evidence>
<accession>A0A7M5WW86</accession>
<evidence type="ECO:0000256" key="4">
    <source>
        <dbReference type="SAM" id="MobiDB-lite"/>
    </source>
</evidence>
<dbReference type="Pfam" id="PF25555">
    <property type="entry name" value="RAB3A-like_C"/>
    <property type="match status" value="1"/>
</dbReference>
<dbReference type="GO" id="GO:0006887">
    <property type="term" value="P:exocytosis"/>
    <property type="evidence" value="ECO:0007669"/>
    <property type="project" value="TreeGrafter"/>
</dbReference>